<organism evidence="4 5">
    <name type="scientific">Ornithobacterium rhinotracheale</name>
    <dbReference type="NCBI Taxonomy" id="28251"/>
    <lineage>
        <taxon>Bacteria</taxon>
        <taxon>Pseudomonadati</taxon>
        <taxon>Bacteroidota</taxon>
        <taxon>Flavobacteriia</taxon>
        <taxon>Flavobacteriales</taxon>
        <taxon>Weeksellaceae</taxon>
        <taxon>Ornithobacterium</taxon>
    </lineage>
</organism>
<dbReference type="InterPro" id="IPR002052">
    <property type="entry name" value="DNA_methylase_N6_adenine_CS"/>
</dbReference>
<dbReference type="PIRSF" id="PIRSF004553">
    <property type="entry name" value="CHP00095"/>
    <property type="match status" value="1"/>
</dbReference>
<dbReference type="GO" id="GO:0052913">
    <property type="term" value="F:16S rRNA (guanine(966)-N(2))-methyltransferase activity"/>
    <property type="evidence" value="ECO:0007669"/>
    <property type="project" value="UniProtKB-EC"/>
</dbReference>
<evidence type="ECO:0000256" key="3">
    <source>
        <dbReference type="SAM" id="MobiDB-lite"/>
    </source>
</evidence>
<sequence length="180" mass="20736">MRIISGKWKGRKLQAPKNLPTRPTTDFAKEGLFNVLNSRFYFEDLQVLDLFAGIGSISYEFASRGCQSVTGVDKHAACVKFINQIKEQLELDNLQIFKADVFSFLAQNQGLSYDLIFADPPFEFEKESYREILDLVLENQLLKPEGTLILEHSKKMDLSDFPNYKETKKYGNVHFSFFSK</sequence>
<proteinExistence type="predicted"/>
<name>A0A410JS38_ORNRH</name>
<gene>
    <name evidence="4" type="primary">rsmD</name>
    <name evidence="4" type="ORF">EQP59_06290</name>
</gene>
<dbReference type="NCBIfam" id="TIGR00095">
    <property type="entry name" value="16S rRNA (guanine(966)-N(2))-methyltransferase RsmD"/>
    <property type="match status" value="1"/>
</dbReference>
<dbReference type="Gene3D" id="3.40.50.150">
    <property type="entry name" value="Vaccinia Virus protein VP39"/>
    <property type="match status" value="1"/>
</dbReference>
<evidence type="ECO:0000313" key="4">
    <source>
        <dbReference type="EMBL" id="QAR30973.1"/>
    </source>
</evidence>
<dbReference type="CDD" id="cd02440">
    <property type="entry name" value="AdoMet_MTases"/>
    <property type="match status" value="1"/>
</dbReference>
<dbReference type="EMBL" id="CP035107">
    <property type="protein sequence ID" value="QAR30973.1"/>
    <property type="molecule type" value="Genomic_DNA"/>
</dbReference>
<dbReference type="GO" id="GO:0003676">
    <property type="term" value="F:nucleic acid binding"/>
    <property type="evidence" value="ECO:0007669"/>
    <property type="project" value="InterPro"/>
</dbReference>
<dbReference type="PROSITE" id="PS00092">
    <property type="entry name" value="N6_MTASE"/>
    <property type="match status" value="1"/>
</dbReference>
<dbReference type="EC" id="2.1.1.171" evidence="4"/>
<evidence type="ECO:0000313" key="5">
    <source>
        <dbReference type="Proteomes" id="UP000287701"/>
    </source>
</evidence>
<evidence type="ECO:0000256" key="2">
    <source>
        <dbReference type="ARBA" id="ARBA00022679"/>
    </source>
</evidence>
<dbReference type="Proteomes" id="UP000287701">
    <property type="component" value="Chromosome"/>
</dbReference>
<dbReference type="SUPFAM" id="SSF53335">
    <property type="entry name" value="S-adenosyl-L-methionine-dependent methyltransferases"/>
    <property type="match status" value="1"/>
</dbReference>
<dbReference type="RefSeq" id="WP_128501436.1">
    <property type="nucleotide sequence ID" value="NZ_CP035107.1"/>
</dbReference>
<keyword evidence="1 4" id="KW-0489">Methyltransferase</keyword>
<dbReference type="PANTHER" id="PTHR43542">
    <property type="entry name" value="METHYLTRANSFERASE"/>
    <property type="match status" value="1"/>
</dbReference>
<keyword evidence="2 4" id="KW-0808">Transferase</keyword>
<accession>A0A410JS38</accession>
<reference evidence="4 5" key="1">
    <citation type="submission" date="2019-01" db="EMBL/GenBank/DDBJ databases">
        <title>Whole Genome of Ornithobacterium rhinotracheale FARPER-174b.</title>
        <authorList>
            <person name="Tataje-Lavanda L.A."/>
            <person name="Montalvan A."/>
            <person name="Montesinos R."/>
            <person name="Zimic M."/>
            <person name="Fernandez-Sanchez M."/>
            <person name="Fernandez-Diaz M."/>
        </authorList>
    </citation>
    <scope>NUCLEOTIDE SEQUENCE [LARGE SCALE GENOMIC DNA]</scope>
    <source>
        <strain evidence="4 5">FARPER-174b</strain>
    </source>
</reference>
<dbReference type="AlphaFoldDB" id="A0A410JS38"/>
<dbReference type="OrthoDB" id="9803017at2"/>
<evidence type="ECO:0000256" key="1">
    <source>
        <dbReference type="ARBA" id="ARBA00022603"/>
    </source>
</evidence>
<dbReference type="InterPro" id="IPR029063">
    <property type="entry name" value="SAM-dependent_MTases_sf"/>
</dbReference>
<feature type="region of interest" description="Disordered" evidence="3">
    <location>
        <begin position="1"/>
        <end position="20"/>
    </location>
</feature>
<dbReference type="PANTHER" id="PTHR43542:SF1">
    <property type="entry name" value="METHYLTRANSFERASE"/>
    <property type="match status" value="1"/>
</dbReference>
<dbReference type="Pfam" id="PF03602">
    <property type="entry name" value="Cons_hypoth95"/>
    <property type="match status" value="1"/>
</dbReference>
<dbReference type="InterPro" id="IPR004398">
    <property type="entry name" value="RNA_MeTrfase_RsmD"/>
</dbReference>
<protein>
    <submittedName>
        <fullName evidence="4">16S rRNA (Guanine(966)-N(2))-methyltransferase RsmD</fullName>
        <ecNumber evidence="4">2.1.1.171</ecNumber>
    </submittedName>
</protein>